<reference evidence="4 5" key="1">
    <citation type="submission" date="2020-06" db="EMBL/GenBank/DDBJ databases">
        <title>Nonomuraea sp. SMC257, a novel actinomycete isolated from soil.</title>
        <authorList>
            <person name="Chanama M."/>
        </authorList>
    </citation>
    <scope>NUCLEOTIDE SEQUENCE [LARGE SCALE GENOMIC DNA]</scope>
    <source>
        <strain evidence="4 5">SMC257</strain>
    </source>
</reference>
<dbReference type="PROSITE" id="PS00379">
    <property type="entry name" value="CDP_ALCOHOL_P_TRANSF"/>
    <property type="match status" value="1"/>
</dbReference>
<accession>A0A7Y6I251</accession>
<keyword evidence="3" id="KW-0472">Membrane</keyword>
<dbReference type="GO" id="GO:0016780">
    <property type="term" value="F:phosphotransferase activity, for other substituted phosphate groups"/>
    <property type="evidence" value="ECO:0007669"/>
    <property type="project" value="InterPro"/>
</dbReference>
<dbReference type="Pfam" id="PF01066">
    <property type="entry name" value="CDP-OH_P_transf"/>
    <property type="match status" value="1"/>
</dbReference>
<dbReference type="Proteomes" id="UP000586042">
    <property type="component" value="Unassembled WGS sequence"/>
</dbReference>
<keyword evidence="3" id="KW-0812">Transmembrane</keyword>
<evidence type="ECO:0000256" key="3">
    <source>
        <dbReference type="SAM" id="Phobius"/>
    </source>
</evidence>
<organism evidence="4 5">
    <name type="scientific">Nonomuraea montanisoli</name>
    <dbReference type="NCBI Taxonomy" id="2741721"/>
    <lineage>
        <taxon>Bacteria</taxon>
        <taxon>Bacillati</taxon>
        <taxon>Actinomycetota</taxon>
        <taxon>Actinomycetes</taxon>
        <taxon>Streptosporangiales</taxon>
        <taxon>Streptosporangiaceae</taxon>
        <taxon>Nonomuraea</taxon>
    </lineage>
</organism>
<protein>
    <submittedName>
        <fullName evidence="4">CDP-alcohol phosphatidyltransferase family protein</fullName>
    </submittedName>
</protein>
<dbReference type="InterPro" id="IPR000462">
    <property type="entry name" value="CDP-OH_P_trans"/>
</dbReference>
<evidence type="ECO:0000256" key="1">
    <source>
        <dbReference type="ARBA" id="ARBA00022679"/>
    </source>
</evidence>
<dbReference type="GO" id="GO:0008654">
    <property type="term" value="P:phospholipid biosynthetic process"/>
    <property type="evidence" value="ECO:0007669"/>
    <property type="project" value="InterPro"/>
</dbReference>
<evidence type="ECO:0000313" key="5">
    <source>
        <dbReference type="Proteomes" id="UP000586042"/>
    </source>
</evidence>
<feature type="transmembrane region" description="Helical" evidence="3">
    <location>
        <begin position="479"/>
        <end position="499"/>
    </location>
</feature>
<keyword evidence="3" id="KW-1133">Transmembrane helix</keyword>
<evidence type="ECO:0000313" key="4">
    <source>
        <dbReference type="EMBL" id="NUW30149.1"/>
    </source>
</evidence>
<dbReference type="AlphaFoldDB" id="A0A7Y6I251"/>
<evidence type="ECO:0000256" key="2">
    <source>
        <dbReference type="RuleBase" id="RU003750"/>
    </source>
</evidence>
<dbReference type="Gene3D" id="1.20.120.1760">
    <property type="match status" value="1"/>
</dbReference>
<sequence length="503" mass="52340">MRLTPSLTRASSTASVVLLATTPACRLSCADGTLLDRLGDQLAALSVRDVQVLTPGGALLAHGEQPEPEHAAHAGGLGADLRAVAKLARGSTGPLVVLPADLVAHNDALGLLLQHPARGSAALVSSDADVGPLRPPLRVEGGRVVAAASSFHTVPQANATFRGVLQAGEADLGSLADVAEELADLAESGRLGPVSAVEAVDLLLVGLVRAGARVRAARLGPLHADRVTGQAGADGAITRLAEVDEDQVRLDTAVKDRDGFFTTFFVSSWSRHLVRPAARLRLTPNTVTGCSVGLAVLAAVWFSAGTRGAMVLGAVLVYLSFVLDCLDGQLARYTRAFTPLGAWADGMADRLKEYVVYAGLALGYAGGLPWQHGGPDGIWYLAVAAMIVQVVRHAIDFAYGGSVADAAKIGALWAKPVRSLLEETDGRAGAPAQGVLGLSHRLERDSLIHWAKKMIVLPIGERMALIAVTAALFNARVTFAALITWGAVAALYQLTGRIVRSAR</sequence>
<keyword evidence="1 2" id="KW-0808">Transferase</keyword>
<comment type="caution">
    <text evidence="4">The sequence shown here is derived from an EMBL/GenBank/DDBJ whole genome shotgun (WGS) entry which is preliminary data.</text>
</comment>
<name>A0A7Y6I251_9ACTN</name>
<gene>
    <name evidence="4" type="ORF">HTZ77_01705</name>
</gene>
<dbReference type="EMBL" id="JABWGN010000001">
    <property type="protein sequence ID" value="NUW30149.1"/>
    <property type="molecule type" value="Genomic_DNA"/>
</dbReference>
<dbReference type="InterPro" id="IPR043130">
    <property type="entry name" value="CDP-OH_PTrfase_TM_dom"/>
</dbReference>
<dbReference type="GO" id="GO:0016020">
    <property type="term" value="C:membrane"/>
    <property type="evidence" value="ECO:0007669"/>
    <property type="project" value="InterPro"/>
</dbReference>
<dbReference type="InterPro" id="IPR048254">
    <property type="entry name" value="CDP_ALCOHOL_P_TRANSF_CS"/>
</dbReference>
<proteinExistence type="inferred from homology"/>
<keyword evidence="5" id="KW-1185">Reference proteome</keyword>
<comment type="similarity">
    <text evidence="2">Belongs to the CDP-alcohol phosphatidyltransferase class-I family.</text>
</comment>